<dbReference type="InterPro" id="IPR037171">
    <property type="entry name" value="NagB/RpiA_transferase-like"/>
</dbReference>
<evidence type="ECO:0000313" key="9">
    <source>
        <dbReference type="RefSeq" id="XP_033776757.1"/>
    </source>
</evidence>
<dbReference type="InParanoid" id="A0A6P8NL29"/>
<gene>
    <name evidence="9" type="primary">MTHFS</name>
</gene>
<sequence>MGASWRSLGPRGVAHSVVALGGGSGRARPSGVQEERVMEVTEHSKYLQAERVAIFLSMQDEEVHTEEIIKDIFQRGKLCFIPRYKPGSNRMDMVRLASLEEVFSLPLTSWNIRQPAEDDAREEALCTGGLDLMLVPGLAFDKYGNRLGRGKGYYDRYLQRCRLHPTGQPYTIALAFTEQLCEHVPAAENDVKIDEILFEES</sequence>
<dbReference type="SUPFAM" id="SSF100950">
    <property type="entry name" value="NagB/RpiA/CoA transferase-like"/>
    <property type="match status" value="1"/>
</dbReference>
<evidence type="ECO:0000313" key="8">
    <source>
        <dbReference type="Proteomes" id="UP000515159"/>
    </source>
</evidence>
<keyword evidence="7" id="KW-0460">Magnesium</keyword>
<protein>
    <recommendedName>
        <fullName evidence="5 7">5-formyltetrahydrofolate cyclo-ligase</fullName>
        <ecNumber evidence="5 7">6.3.3.2</ecNumber>
    </recommendedName>
</protein>
<comment type="catalytic activity">
    <reaction evidence="4 7">
        <text>(6S)-5-formyl-5,6,7,8-tetrahydrofolate + ATP = (6R)-5,10-methenyltetrahydrofolate + ADP + phosphate</text>
        <dbReference type="Rhea" id="RHEA:10488"/>
        <dbReference type="ChEBI" id="CHEBI:30616"/>
        <dbReference type="ChEBI" id="CHEBI:43474"/>
        <dbReference type="ChEBI" id="CHEBI:57455"/>
        <dbReference type="ChEBI" id="CHEBI:57457"/>
        <dbReference type="ChEBI" id="CHEBI:456216"/>
        <dbReference type="EC" id="6.3.3.2"/>
    </reaction>
</comment>
<comment type="cofactor">
    <cofactor evidence="7">
        <name>Mg(2+)</name>
        <dbReference type="ChEBI" id="CHEBI:18420"/>
    </cofactor>
</comment>
<evidence type="ECO:0000256" key="7">
    <source>
        <dbReference type="RuleBase" id="RU361279"/>
    </source>
</evidence>
<evidence type="ECO:0000256" key="6">
    <source>
        <dbReference type="PIRSR" id="PIRSR006806-1"/>
    </source>
</evidence>
<dbReference type="CTD" id="10588"/>
<dbReference type="EC" id="6.3.3.2" evidence="5 7"/>
<dbReference type="PANTHER" id="PTHR23407">
    <property type="entry name" value="ATPASE INHIBITOR/5-FORMYLTETRAHYDROFOLATE CYCLO-LIGASE"/>
    <property type="match status" value="1"/>
</dbReference>
<dbReference type="InterPro" id="IPR002698">
    <property type="entry name" value="FTHF_cligase"/>
</dbReference>
<evidence type="ECO:0000256" key="5">
    <source>
        <dbReference type="ARBA" id="ARBA00038966"/>
    </source>
</evidence>
<keyword evidence="7" id="KW-0479">Metal-binding</keyword>
<dbReference type="Pfam" id="PF01812">
    <property type="entry name" value="5-FTHF_cyc-lig"/>
    <property type="match status" value="1"/>
</dbReference>
<dbReference type="GO" id="GO:0005524">
    <property type="term" value="F:ATP binding"/>
    <property type="evidence" value="ECO:0007669"/>
    <property type="project" value="UniProtKB-KW"/>
</dbReference>
<dbReference type="GO" id="GO:0005739">
    <property type="term" value="C:mitochondrion"/>
    <property type="evidence" value="ECO:0007669"/>
    <property type="project" value="TreeGrafter"/>
</dbReference>
<feature type="binding site" evidence="6">
    <location>
        <position position="56"/>
    </location>
    <ligand>
        <name>substrate</name>
    </ligand>
</feature>
<dbReference type="PANTHER" id="PTHR23407:SF1">
    <property type="entry name" value="5-FORMYLTETRAHYDROFOLATE CYCLO-LIGASE"/>
    <property type="match status" value="1"/>
</dbReference>
<evidence type="ECO:0000256" key="2">
    <source>
        <dbReference type="ARBA" id="ARBA00022741"/>
    </source>
</evidence>
<dbReference type="Gene3D" id="3.40.50.10420">
    <property type="entry name" value="NagB/RpiA/CoA transferase-like"/>
    <property type="match status" value="1"/>
</dbReference>
<evidence type="ECO:0000256" key="3">
    <source>
        <dbReference type="ARBA" id="ARBA00022840"/>
    </source>
</evidence>
<keyword evidence="8" id="KW-1185">Reference proteome</keyword>
<dbReference type="OrthoDB" id="2015992at2759"/>
<dbReference type="GO" id="GO:0046872">
    <property type="term" value="F:metal ion binding"/>
    <property type="evidence" value="ECO:0007669"/>
    <property type="project" value="UniProtKB-KW"/>
</dbReference>
<dbReference type="InterPro" id="IPR024185">
    <property type="entry name" value="FTHF_cligase-like_sf"/>
</dbReference>
<keyword evidence="2 6" id="KW-0547">Nucleotide-binding</keyword>
<dbReference type="FunFam" id="3.40.50.10420:FF:000007">
    <property type="entry name" value="5-formyltetrahydrofolate cyclo-ligase"/>
    <property type="match status" value="1"/>
</dbReference>
<proteinExistence type="inferred from homology"/>
<feature type="binding site" evidence="6">
    <location>
        <begin position="146"/>
        <end position="154"/>
    </location>
    <ligand>
        <name>ATP</name>
        <dbReference type="ChEBI" id="CHEBI:30616"/>
    </ligand>
</feature>
<feature type="binding site" evidence="6">
    <location>
        <position position="62"/>
    </location>
    <ligand>
        <name>substrate</name>
    </ligand>
</feature>
<dbReference type="GO" id="GO:0035999">
    <property type="term" value="P:tetrahydrofolate interconversion"/>
    <property type="evidence" value="ECO:0007669"/>
    <property type="project" value="TreeGrafter"/>
</dbReference>
<keyword evidence="3 6" id="KW-0067">ATP-binding</keyword>
<accession>A0A6P8NL29</accession>
<dbReference type="AlphaFoldDB" id="A0A6P8NL29"/>
<dbReference type="GO" id="GO:0009396">
    <property type="term" value="P:folic acid-containing compound biosynthetic process"/>
    <property type="evidence" value="ECO:0007669"/>
    <property type="project" value="TreeGrafter"/>
</dbReference>
<dbReference type="NCBIfam" id="TIGR02727">
    <property type="entry name" value="MTHFS_bact"/>
    <property type="match status" value="1"/>
</dbReference>
<comment type="similarity">
    <text evidence="1 7">Belongs to the 5-formyltetrahydrofolate cyclo-ligase family.</text>
</comment>
<dbReference type="Proteomes" id="UP000515159">
    <property type="component" value="Chromosome 14"/>
</dbReference>
<dbReference type="FunCoup" id="A0A6P8NL29">
    <property type="interactions" value="1165"/>
</dbReference>
<dbReference type="GeneID" id="117348583"/>
<dbReference type="GO" id="GO:0030272">
    <property type="term" value="F:5-formyltetrahydrofolate cyclo-ligase activity"/>
    <property type="evidence" value="ECO:0007669"/>
    <property type="project" value="UniProtKB-EC"/>
</dbReference>
<dbReference type="PIRSF" id="PIRSF006806">
    <property type="entry name" value="FTHF_cligase"/>
    <property type="match status" value="1"/>
</dbReference>
<dbReference type="KEGG" id="gsh:117348583"/>
<evidence type="ECO:0000256" key="4">
    <source>
        <dbReference type="ARBA" id="ARBA00036539"/>
    </source>
</evidence>
<dbReference type="RefSeq" id="XP_033776757.1">
    <property type="nucleotide sequence ID" value="XM_033920866.1"/>
</dbReference>
<reference evidence="9" key="1">
    <citation type="submission" date="2025-08" db="UniProtKB">
        <authorList>
            <consortium name="RefSeq"/>
        </authorList>
    </citation>
    <scope>IDENTIFICATION</scope>
</reference>
<evidence type="ECO:0000256" key="1">
    <source>
        <dbReference type="ARBA" id="ARBA00010638"/>
    </source>
</evidence>
<organism evidence="8 9">
    <name type="scientific">Geotrypetes seraphini</name>
    <name type="common">Gaboon caecilian</name>
    <name type="synonym">Caecilia seraphini</name>
    <dbReference type="NCBI Taxonomy" id="260995"/>
    <lineage>
        <taxon>Eukaryota</taxon>
        <taxon>Metazoa</taxon>
        <taxon>Chordata</taxon>
        <taxon>Craniata</taxon>
        <taxon>Vertebrata</taxon>
        <taxon>Euteleostomi</taxon>
        <taxon>Amphibia</taxon>
        <taxon>Gymnophiona</taxon>
        <taxon>Geotrypetes</taxon>
    </lineage>
</organism>
<name>A0A6P8NL29_GEOSA</name>